<evidence type="ECO:0000313" key="3">
    <source>
        <dbReference type="Proteomes" id="UP000554482"/>
    </source>
</evidence>
<proteinExistence type="predicted"/>
<comment type="caution">
    <text evidence="2">The sequence shown here is derived from an EMBL/GenBank/DDBJ whole genome shotgun (WGS) entry which is preliminary data.</text>
</comment>
<organism evidence="2 3">
    <name type="scientific">Thalictrum thalictroides</name>
    <name type="common">Rue-anemone</name>
    <name type="synonym">Anemone thalictroides</name>
    <dbReference type="NCBI Taxonomy" id="46969"/>
    <lineage>
        <taxon>Eukaryota</taxon>
        <taxon>Viridiplantae</taxon>
        <taxon>Streptophyta</taxon>
        <taxon>Embryophyta</taxon>
        <taxon>Tracheophyta</taxon>
        <taxon>Spermatophyta</taxon>
        <taxon>Magnoliopsida</taxon>
        <taxon>Ranunculales</taxon>
        <taxon>Ranunculaceae</taxon>
        <taxon>Thalictroideae</taxon>
        <taxon>Thalictrum</taxon>
    </lineage>
</organism>
<dbReference type="EMBL" id="JABWDY010025309">
    <property type="protein sequence ID" value="KAF5189557.1"/>
    <property type="molecule type" value="Genomic_DNA"/>
</dbReference>
<feature type="non-terminal residue" evidence="2">
    <location>
        <position position="1"/>
    </location>
</feature>
<evidence type="ECO:0000256" key="1">
    <source>
        <dbReference type="SAM" id="MobiDB-lite"/>
    </source>
</evidence>
<feature type="region of interest" description="Disordered" evidence="1">
    <location>
        <begin position="39"/>
        <end position="69"/>
    </location>
</feature>
<dbReference type="AlphaFoldDB" id="A0A7J6VXZ7"/>
<protein>
    <submittedName>
        <fullName evidence="2">Uncharacterized protein</fullName>
    </submittedName>
</protein>
<dbReference type="Proteomes" id="UP000554482">
    <property type="component" value="Unassembled WGS sequence"/>
</dbReference>
<evidence type="ECO:0000313" key="2">
    <source>
        <dbReference type="EMBL" id="KAF5189557.1"/>
    </source>
</evidence>
<accession>A0A7J6VXZ7</accession>
<sequence length="69" mass="8152">MHWYHYNSRRSRRPSTCPHTKEAKKLRDRVLEVLDQTYAKQNIPPHPKESSNIIHLKCPQQPDDSVDCA</sequence>
<gene>
    <name evidence="2" type="ORF">FRX31_020856</name>
</gene>
<keyword evidence="3" id="KW-1185">Reference proteome</keyword>
<reference evidence="2 3" key="1">
    <citation type="submission" date="2020-06" db="EMBL/GenBank/DDBJ databases">
        <title>Transcriptomic and genomic resources for Thalictrum thalictroides and T. hernandezii: Facilitating candidate gene discovery in an emerging model plant lineage.</title>
        <authorList>
            <person name="Arias T."/>
            <person name="Riano-Pachon D.M."/>
            <person name="Di Stilio V.S."/>
        </authorList>
    </citation>
    <scope>NUCLEOTIDE SEQUENCE [LARGE SCALE GENOMIC DNA]</scope>
    <source>
        <strain evidence="3">cv. WT478/WT964</strain>
        <tissue evidence="2">Leaves</tissue>
    </source>
</reference>
<name>A0A7J6VXZ7_THATH</name>
<feature type="region of interest" description="Disordered" evidence="1">
    <location>
        <begin position="1"/>
        <end position="24"/>
    </location>
</feature>